<dbReference type="HOGENOM" id="CLU_1475319_0_0_1"/>
<accession>A0A0D0BKY6</accession>
<gene>
    <name evidence="1" type="ORF">GYMLUDRAFT_253275</name>
</gene>
<dbReference type="Proteomes" id="UP000053593">
    <property type="component" value="Unassembled WGS sequence"/>
</dbReference>
<proteinExistence type="predicted"/>
<evidence type="ECO:0000313" key="1">
    <source>
        <dbReference type="EMBL" id="KIK50104.1"/>
    </source>
</evidence>
<evidence type="ECO:0000313" key="2">
    <source>
        <dbReference type="Proteomes" id="UP000053593"/>
    </source>
</evidence>
<keyword evidence="2" id="KW-1185">Reference proteome</keyword>
<organism evidence="1 2">
    <name type="scientific">Collybiopsis luxurians FD-317 M1</name>
    <dbReference type="NCBI Taxonomy" id="944289"/>
    <lineage>
        <taxon>Eukaryota</taxon>
        <taxon>Fungi</taxon>
        <taxon>Dikarya</taxon>
        <taxon>Basidiomycota</taxon>
        <taxon>Agaricomycotina</taxon>
        <taxon>Agaricomycetes</taxon>
        <taxon>Agaricomycetidae</taxon>
        <taxon>Agaricales</taxon>
        <taxon>Marasmiineae</taxon>
        <taxon>Omphalotaceae</taxon>
        <taxon>Collybiopsis</taxon>
        <taxon>Collybiopsis luxurians</taxon>
    </lineage>
</organism>
<protein>
    <submittedName>
        <fullName evidence="1">Uncharacterized protein</fullName>
    </submittedName>
</protein>
<name>A0A0D0BKY6_9AGAR</name>
<sequence length="183" mass="20001">MPSVPSLLSSLTSTFHNPSNRWNDAILHWRLNPYDFLMEGAKAVREFAKPLAKVVGKVLDVQFHIKVKLTLLVRAEDKLSVQGVAEAEEEEDKDKSGPAMEVYIPISASEVAGSSRTKMGDMQTVTEDLDDRNIPALLSSLDLSGSSTPTITDSGLHWAEFTGQVHVLDIDVRLGPGSDLVLM</sequence>
<dbReference type="AlphaFoldDB" id="A0A0D0BKY6"/>
<dbReference type="EMBL" id="KN834931">
    <property type="protein sequence ID" value="KIK50104.1"/>
    <property type="molecule type" value="Genomic_DNA"/>
</dbReference>
<reference evidence="1 2" key="1">
    <citation type="submission" date="2014-04" db="EMBL/GenBank/DDBJ databases">
        <title>Evolutionary Origins and Diversification of the Mycorrhizal Mutualists.</title>
        <authorList>
            <consortium name="DOE Joint Genome Institute"/>
            <consortium name="Mycorrhizal Genomics Consortium"/>
            <person name="Kohler A."/>
            <person name="Kuo A."/>
            <person name="Nagy L.G."/>
            <person name="Floudas D."/>
            <person name="Copeland A."/>
            <person name="Barry K.W."/>
            <person name="Cichocki N."/>
            <person name="Veneault-Fourrey C."/>
            <person name="LaButti K."/>
            <person name="Lindquist E.A."/>
            <person name="Lipzen A."/>
            <person name="Lundell T."/>
            <person name="Morin E."/>
            <person name="Murat C."/>
            <person name="Riley R."/>
            <person name="Ohm R."/>
            <person name="Sun H."/>
            <person name="Tunlid A."/>
            <person name="Henrissat B."/>
            <person name="Grigoriev I.V."/>
            <person name="Hibbett D.S."/>
            <person name="Martin F."/>
        </authorList>
    </citation>
    <scope>NUCLEOTIDE SEQUENCE [LARGE SCALE GENOMIC DNA]</scope>
    <source>
        <strain evidence="1 2">FD-317 M1</strain>
    </source>
</reference>